<comment type="similarity">
    <text evidence="2">Belongs to the binding-protein-dependent transport system permease family. FecCD subfamily.</text>
</comment>
<dbReference type="EMBL" id="LT629751">
    <property type="protein sequence ID" value="SDT27678.1"/>
    <property type="molecule type" value="Genomic_DNA"/>
</dbReference>
<dbReference type="SUPFAM" id="SSF81345">
    <property type="entry name" value="ABC transporter involved in vitamin B12 uptake, BtuC"/>
    <property type="match status" value="1"/>
</dbReference>
<evidence type="ECO:0000256" key="2">
    <source>
        <dbReference type="ARBA" id="ARBA00007935"/>
    </source>
</evidence>
<feature type="transmembrane region" description="Helical" evidence="8">
    <location>
        <begin position="70"/>
        <end position="91"/>
    </location>
</feature>
<feature type="transmembrane region" description="Helical" evidence="8">
    <location>
        <begin position="103"/>
        <end position="123"/>
    </location>
</feature>
<evidence type="ECO:0000256" key="6">
    <source>
        <dbReference type="ARBA" id="ARBA00022989"/>
    </source>
</evidence>
<organism evidence="9 10">
    <name type="scientific">Pseudomonas oryzae</name>
    <dbReference type="NCBI Taxonomy" id="1392877"/>
    <lineage>
        <taxon>Bacteria</taxon>
        <taxon>Pseudomonadati</taxon>
        <taxon>Pseudomonadota</taxon>
        <taxon>Gammaproteobacteria</taxon>
        <taxon>Pseudomonadales</taxon>
        <taxon>Pseudomonadaceae</taxon>
        <taxon>Pseudomonas</taxon>
    </lineage>
</organism>
<protein>
    <submittedName>
        <fullName evidence="9">Iron complex transport system permease protein</fullName>
    </submittedName>
</protein>
<evidence type="ECO:0000256" key="4">
    <source>
        <dbReference type="ARBA" id="ARBA00022475"/>
    </source>
</evidence>
<evidence type="ECO:0000256" key="7">
    <source>
        <dbReference type="ARBA" id="ARBA00023136"/>
    </source>
</evidence>
<name>A0A1H1Z1X7_9PSED</name>
<gene>
    <name evidence="9" type="ORF">SAMN05216221_4038</name>
</gene>
<evidence type="ECO:0000256" key="8">
    <source>
        <dbReference type="SAM" id="Phobius"/>
    </source>
</evidence>
<evidence type="ECO:0000313" key="9">
    <source>
        <dbReference type="EMBL" id="SDT27678.1"/>
    </source>
</evidence>
<dbReference type="FunFam" id="1.10.3470.10:FF:000001">
    <property type="entry name" value="Vitamin B12 ABC transporter permease BtuC"/>
    <property type="match status" value="1"/>
</dbReference>
<keyword evidence="7 8" id="KW-0472">Membrane</keyword>
<keyword evidence="10" id="KW-1185">Reference proteome</keyword>
<feature type="transmembrane region" description="Helical" evidence="8">
    <location>
        <begin position="162"/>
        <end position="186"/>
    </location>
</feature>
<dbReference type="InterPro" id="IPR037294">
    <property type="entry name" value="ABC_BtuC-like"/>
</dbReference>
<comment type="subcellular location">
    <subcellularLocation>
        <location evidence="1">Cell membrane</location>
        <topology evidence="1">Multi-pass membrane protein</topology>
    </subcellularLocation>
</comment>
<dbReference type="GO" id="GO:0005886">
    <property type="term" value="C:plasma membrane"/>
    <property type="evidence" value="ECO:0007669"/>
    <property type="project" value="UniProtKB-SubCell"/>
</dbReference>
<keyword evidence="3" id="KW-0813">Transport</keyword>
<dbReference type="PANTHER" id="PTHR30472:SF25">
    <property type="entry name" value="ABC TRANSPORTER PERMEASE PROTEIN MJ0876-RELATED"/>
    <property type="match status" value="1"/>
</dbReference>
<dbReference type="InterPro" id="IPR000522">
    <property type="entry name" value="ABC_transptr_permease_BtuC"/>
</dbReference>
<feature type="transmembrane region" description="Helical" evidence="8">
    <location>
        <begin position="129"/>
        <end position="150"/>
    </location>
</feature>
<sequence length="346" mass="35672">MNLPLRGSLLLPLLGFALVLAFCLALTLGPVGLSPGDSLRALLRLVGLPLDGSGLQQAELIIGQIRLPRALLAIALGTVLALAGVAMQGLFRNPLADPGLIGVSSGAALGAALAIVGGSLLGWQPAAWLAPWLLSACAFAGGLLVTALVYRLGRREGQTRVATMLLAGIAVSALAGAVIGLCSYLADDATLRSLTFWNLGSLNGASYARLWPLLPVCLLVALWLPRRAAALNALLLGESEARHLGFDVERLKRELVLCVALGVGAAVAAAGMIGFVGLVVPHLVRLLTGPDHRRLLPAAALAGATLLLLADLAARLLLAPAELPIGTLTALLGAPFFLYLLSRERL</sequence>
<evidence type="ECO:0000256" key="5">
    <source>
        <dbReference type="ARBA" id="ARBA00022692"/>
    </source>
</evidence>
<reference evidence="10" key="1">
    <citation type="submission" date="2016-10" db="EMBL/GenBank/DDBJ databases">
        <authorList>
            <person name="Varghese N."/>
            <person name="Submissions S."/>
        </authorList>
    </citation>
    <scope>NUCLEOTIDE SEQUENCE [LARGE SCALE GENOMIC DNA]</scope>
    <source>
        <strain evidence="10">KCTC 32247</strain>
    </source>
</reference>
<dbReference type="STRING" id="1392877.SAMN05216221_4038"/>
<keyword evidence="4" id="KW-1003">Cell membrane</keyword>
<feature type="transmembrane region" description="Helical" evidence="8">
    <location>
        <begin position="325"/>
        <end position="342"/>
    </location>
</feature>
<dbReference type="OrthoDB" id="9055647at2"/>
<evidence type="ECO:0000256" key="1">
    <source>
        <dbReference type="ARBA" id="ARBA00004651"/>
    </source>
</evidence>
<keyword evidence="6 8" id="KW-1133">Transmembrane helix</keyword>
<accession>A0A1H1Z1X7</accession>
<dbReference type="GO" id="GO:0022857">
    <property type="term" value="F:transmembrane transporter activity"/>
    <property type="evidence" value="ECO:0007669"/>
    <property type="project" value="InterPro"/>
</dbReference>
<dbReference type="GO" id="GO:0033214">
    <property type="term" value="P:siderophore-iron import into cell"/>
    <property type="evidence" value="ECO:0007669"/>
    <property type="project" value="TreeGrafter"/>
</dbReference>
<dbReference type="PANTHER" id="PTHR30472">
    <property type="entry name" value="FERRIC ENTEROBACTIN TRANSPORT SYSTEM PERMEASE PROTEIN"/>
    <property type="match status" value="1"/>
</dbReference>
<feature type="transmembrane region" description="Helical" evidence="8">
    <location>
        <begin position="295"/>
        <end position="318"/>
    </location>
</feature>
<keyword evidence="5 8" id="KW-0812">Transmembrane</keyword>
<dbReference type="Pfam" id="PF01032">
    <property type="entry name" value="FecCD"/>
    <property type="match status" value="1"/>
</dbReference>
<feature type="transmembrane region" description="Helical" evidence="8">
    <location>
        <begin position="206"/>
        <end position="224"/>
    </location>
</feature>
<dbReference type="CDD" id="cd06550">
    <property type="entry name" value="TM_ABC_iron-siderophores_like"/>
    <property type="match status" value="1"/>
</dbReference>
<dbReference type="Proteomes" id="UP000243359">
    <property type="component" value="Chromosome I"/>
</dbReference>
<proteinExistence type="inferred from homology"/>
<dbReference type="Gene3D" id="1.10.3470.10">
    <property type="entry name" value="ABC transporter involved in vitamin B12 uptake, BtuC"/>
    <property type="match status" value="1"/>
</dbReference>
<dbReference type="RefSeq" id="WP_090351683.1">
    <property type="nucleotide sequence ID" value="NZ_LT629751.1"/>
</dbReference>
<evidence type="ECO:0000256" key="3">
    <source>
        <dbReference type="ARBA" id="ARBA00022448"/>
    </source>
</evidence>
<dbReference type="AlphaFoldDB" id="A0A1H1Z1X7"/>
<feature type="transmembrane region" description="Helical" evidence="8">
    <location>
        <begin position="255"/>
        <end position="283"/>
    </location>
</feature>
<evidence type="ECO:0000313" key="10">
    <source>
        <dbReference type="Proteomes" id="UP000243359"/>
    </source>
</evidence>